<dbReference type="Gene3D" id="1.10.287.1060">
    <property type="entry name" value="ESAT-6-like"/>
    <property type="match status" value="1"/>
</dbReference>
<protein>
    <submittedName>
        <fullName evidence="1">ESAT-6-like protein EsxA</fullName>
    </submittedName>
</protein>
<proteinExistence type="predicted"/>
<name>A0A9W4DSK2_9ACTN</name>
<comment type="caution">
    <text evidence="1">The sequence shown here is derived from an EMBL/GenBank/DDBJ whole genome shotgun (WGS) entry which is preliminary data.</text>
</comment>
<organism evidence="1 2">
    <name type="scientific">Actinacidiphila cocklensis</name>
    <dbReference type="NCBI Taxonomy" id="887465"/>
    <lineage>
        <taxon>Bacteria</taxon>
        <taxon>Bacillati</taxon>
        <taxon>Actinomycetota</taxon>
        <taxon>Actinomycetes</taxon>
        <taxon>Kitasatosporales</taxon>
        <taxon>Streptomycetaceae</taxon>
        <taxon>Actinacidiphila</taxon>
    </lineage>
</organism>
<dbReference type="AlphaFoldDB" id="A0A9W4DSK2"/>
<gene>
    <name evidence="1" type="ORF">SCOCK_300102</name>
</gene>
<dbReference type="RefSeq" id="WP_251492306.1">
    <property type="nucleotide sequence ID" value="NZ_CAJSLV010000060.1"/>
</dbReference>
<dbReference type="Proteomes" id="UP001152519">
    <property type="component" value="Unassembled WGS sequence"/>
</dbReference>
<reference evidence="1" key="1">
    <citation type="submission" date="2021-05" db="EMBL/GenBank/DDBJ databases">
        <authorList>
            <person name="Arsene-Ploetze F."/>
        </authorList>
    </citation>
    <scope>NUCLEOTIDE SEQUENCE</scope>
    <source>
        <strain evidence="1">DSM 42138</strain>
    </source>
</reference>
<evidence type="ECO:0000313" key="2">
    <source>
        <dbReference type="Proteomes" id="UP001152519"/>
    </source>
</evidence>
<dbReference type="InterPro" id="IPR036689">
    <property type="entry name" value="ESAT-6-like_sf"/>
</dbReference>
<dbReference type="EMBL" id="CAJSLV010000060">
    <property type="protein sequence ID" value="CAG6395293.1"/>
    <property type="molecule type" value="Genomic_DNA"/>
</dbReference>
<evidence type="ECO:0000313" key="1">
    <source>
        <dbReference type="EMBL" id="CAG6395293.1"/>
    </source>
</evidence>
<accession>A0A9W4DSK2</accession>
<keyword evidence="2" id="KW-1185">Reference proteome</keyword>
<dbReference type="SUPFAM" id="SSF140453">
    <property type="entry name" value="EsxAB dimer-like"/>
    <property type="match status" value="1"/>
</dbReference>
<sequence>MPTYTVQMDQVEYVVGEMAAISKKLQETLTNLDDASRMNLSEWTSDARGTYDVVKAKWDAAAADMVVQSQNATSALGDINDAYHSGERQGMSLWEQ</sequence>